<dbReference type="Pfam" id="PF14322">
    <property type="entry name" value="SusD-like_3"/>
    <property type="match status" value="1"/>
</dbReference>
<dbReference type="InterPro" id="IPR011990">
    <property type="entry name" value="TPR-like_helical_dom_sf"/>
</dbReference>
<dbReference type="InterPro" id="IPR019734">
    <property type="entry name" value="TPR_rpt"/>
</dbReference>
<dbReference type="InterPro" id="IPR012944">
    <property type="entry name" value="SusD_RagB_dom"/>
</dbReference>
<comment type="subcellular location">
    <subcellularLocation>
        <location evidence="1">Cell outer membrane</location>
    </subcellularLocation>
</comment>
<evidence type="ECO:0000313" key="10">
    <source>
        <dbReference type="Proteomes" id="UP000270673"/>
    </source>
</evidence>
<sequence length="504" mass="58373">MKNKYLSIIIAVLVGMFLTACESYLEEMPQNKLKPSTTDDYAQLLNKGYVTGQVVPYLDILSDDVDLIAADHVMPGTDNGDVYISAYMWQDHHEASMLDGDKAFEKFYESIFYCNVVIENIDKASGVELNEVNVERTRKNIKGEAYALRAYSYFYLVNLYAVPYNPETCTTDPGMPITKSTSAEDKAYTRNTVKEVYDLIVDDLLEGIKLMEANPIKKEAKLKFDALSAKALLARVYLYMQDWDNAIKYAEEVIKENPAIFNLYEAGMKLNMENNSGTGWNATNIWGKDYLSKDNDNVIFVNGINELMPAMSYWLFITTFSVNKDLARQFETGDVRRFYFMQTYSRDTYAGYRTKLSYAKNRYIGLTYTMQDSRESGYTRVIRIEEMYLILAEAYAHKTDGMKKAVDYLNTLRVEKFREGEYTPLKVEDFNQNTLLEFVMKERRLELCFEGHRWFDLRRTTRPAMERVGYNNETARLEKNDPRYVLQIPKRELSVNPAIGSNPR</sequence>
<dbReference type="CDD" id="cd08977">
    <property type="entry name" value="SusD"/>
    <property type="match status" value="1"/>
</dbReference>
<feature type="domain" description="SusD-like N-terminal" evidence="8">
    <location>
        <begin position="24"/>
        <end position="238"/>
    </location>
</feature>
<dbReference type="AlphaFoldDB" id="A0A3S9VQ03"/>
<dbReference type="EMBL" id="CP032819">
    <property type="protein sequence ID" value="AZS28604.1"/>
    <property type="molecule type" value="Genomic_DNA"/>
</dbReference>
<evidence type="ECO:0000259" key="8">
    <source>
        <dbReference type="Pfam" id="PF14322"/>
    </source>
</evidence>
<keyword evidence="4" id="KW-0472">Membrane</keyword>
<comment type="similarity">
    <text evidence="2">Belongs to the SusD family.</text>
</comment>
<feature type="repeat" description="TPR" evidence="6">
    <location>
        <begin position="227"/>
        <end position="260"/>
    </location>
</feature>
<evidence type="ECO:0000256" key="2">
    <source>
        <dbReference type="ARBA" id="ARBA00006275"/>
    </source>
</evidence>
<reference evidence="9 10" key="1">
    <citation type="submission" date="2018-10" db="EMBL/GenBank/DDBJ databases">
        <title>Butyricimonas faecalis sp. nov., isolated from human faeces and emended description of the genus Butyricimonas.</title>
        <authorList>
            <person name="Le Roy T."/>
            <person name="Van der Smissen P."/>
            <person name="Paquot A."/>
            <person name="Delzenne N."/>
            <person name="Muccioli G."/>
            <person name="Collet J.-F."/>
            <person name="Cani P.D."/>
        </authorList>
    </citation>
    <scope>NUCLEOTIDE SEQUENCE [LARGE SCALE GENOMIC DNA]</scope>
    <source>
        <strain evidence="9 10">H184</strain>
    </source>
</reference>
<dbReference type="InterPro" id="IPR033985">
    <property type="entry name" value="SusD-like_N"/>
</dbReference>
<keyword evidence="6" id="KW-0802">TPR repeat</keyword>
<dbReference type="KEGG" id="buy:D8S85_02910"/>
<evidence type="ECO:0000256" key="4">
    <source>
        <dbReference type="ARBA" id="ARBA00023136"/>
    </source>
</evidence>
<keyword evidence="5" id="KW-0998">Cell outer membrane</keyword>
<keyword evidence="3" id="KW-0732">Signal</keyword>
<evidence type="ECO:0000256" key="3">
    <source>
        <dbReference type="ARBA" id="ARBA00022729"/>
    </source>
</evidence>
<dbReference type="SUPFAM" id="SSF48452">
    <property type="entry name" value="TPR-like"/>
    <property type="match status" value="1"/>
</dbReference>
<organism evidence="9 10">
    <name type="scientific">Butyricimonas faecalis</name>
    <dbReference type="NCBI Taxonomy" id="2093856"/>
    <lineage>
        <taxon>Bacteria</taxon>
        <taxon>Pseudomonadati</taxon>
        <taxon>Bacteroidota</taxon>
        <taxon>Bacteroidia</taxon>
        <taxon>Bacteroidales</taxon>
        <taxon>Odoribacteraceae</taxon>
        <taxon>Butyricimonas</taxon>
    </lineage>
</organism>
<accession>A0A3S9VQ03</accession>
<evidence type="ECO:0000256" key="1">
    <source>
        <dbReference type="ARBA" id="ARBA00004442"/>
    </source>
</evidence>
<dbReference type="Proteomes" id="UP000270673">
    <property type="component" value="Chromosome"/>
</dbReference>
<dbReference type="PROSITE" id="PS50005">
    <property type="entry name" value="TPR"/>
    <property type="match status" value="1"/>
</dbReference>
<evidence type="ECO:0000256" key="6">
    <source>
        <dbReference type="PROSITE-ProRule" id="PRU00339"/>
    </source>
</evidence>
<dbReference type="RefSeq" id="WP_106624756.1">
    <property type="nucleotide sequence ID" value="NZ_CP032819.1"/>
</dbReference>
<evidence type="ECO:0000313" key="9">
    <source>
        <dbReference type="EMBL" id="AZS28604.1"/>
    </source>
</evidence>
<evidence type="ECO:0000256" key="5">
    <source>
        <dbReference type="ARBA" id="ARBA00023237"/>
    </source>
</evidence>
<dbReference type="OrthoDB" id="617686at2"/>
<feature type="domain" description="RagB/SusD" evidence="7">
    <location>
        <begin position="339"/>
        <end position="503"/>
    </location>
</feature>
<dbReference type="GO" id="GO:0009279">
    <property type="term" value="C:cell outer membrane"/>
    <property type="evidence" value="ECO:0007669"/>
    <property type="project" value="UniProtKB-SubCell"/>
</dbReference>
<gene>
    <name evidence="9" type="ORF">D8S85_02910</name>
</gene>
<dbReference type="PROSITE" id="PS51257">
    <property type="entry name" value="PROKAR_LIPOPROTEIN"/>
    <property type="match status" value="1"/>
</dbReference>
<protein>
    <submittedName>
        <fullName evidence="9">RagB/SusD family nutrient uptake outer membrane protein</fullName>
    </submittedName>
</protein>
<dbReference type="Gene3D" id="1.25.40.390">
    <property type="match status" value="1"/>
</dbReference>
<dbReference type="Pfam" id="PF07980">
    <property type="entry name" value="SusD_RagB"/>
    <property type="match status" value="1"/>
</dbReference>
<keyword evidence="10" id="KW-1185">Reference proteome</keyword>
<name>A0A3S9VQ03_9BACT</name>
<evidence type="ECO:0000259" key="7">
    <source>
        <dbReference type="Pfam" id="PF07980"/>
    </source>
</evidence>
<proteinExistence type="inferred from homology"/>